<reference evidence="2" key="2">
    <citation type="submission" date="2019-06" db="EMBL/GenBank/DDBJ databases">
        <title>Genomics analysis of Aphanomyces spp. identifies a new class of oomycete effector associated with host adaptation.</title>
        <authorList>
            <person name="Gaulin E."/>
        </authorList>
    </citation>
    <scope>NUCLEOTIDE SEQUENCE</scope>
    <source>
        <strain evidence="2">CBS 578.67</strain>
    </source>
</reference>
<organism evidence="3 4">
    <name type="scientific">Aphanomyces stellatus</name>
    <dbReference type="NCBI Taxonomy" id="120398"/>
    <lineage>
        <taxon>Eukaryota</taxon>
        <taxon>Sar</taxon>
        <taxon>Stramenopiles</taxon>
        <taxon>Oomycota</taxon>
        <taxon>Saprolegniomycetes</taxon>
        <taxon>Saprolegniales</taxon>
        <taxon>Verrucalvaceae</taxon>
        <taxon>Aphanomyces</taxon>
    </lineage>
</organism>
<evidence type="ECO:0000256" key="1">
    <source>
        <dbReference type="SAM" id="Phobius"/>
    </source>
</evidence>
<keyword evidence="4" id="KW-1185">Reference proteome</keyword>
<evidence type="ECO:0000313" key="2">
    <source>
        <dbReference type="EMBL" id="KAF0720321.1"/>
    </source>
</evidence>
<keyword evidence="1" id="KW-1133">Transmembrane helix</keyword>
<evidence type="ECO:0000313" key="3">
    <source>
        <dbReference type="EMBL" id="VFT77635.1"/>
    </source>
</evidence>
<keyword evidence="1" id="KW-0812">Transmembrane</keyword>
<accession>A0A485K3J3</accession>
<dbReference type="AlphaFoldDB" id="A0A485K3J3"/>
<protein>
    <submittedName>
        <fullName evidence="3">Aste57867_410 protein</fullName>
    </submittedName>
</protein>
<proteinExistence type="predicted"/>
<name>A0A485K3J3_9STRA</name>
<feature type="transmembrane region" description="Helical" evidence="1">
    <location>
        <begin position="42"/>
        <end position="60"/>
    </location>
</feature>
<dbReference type="Proteomes" id="UP000332933">
    <property type="component" value="Unassembled WGS sequence"/>
</dbReference>
<gene>
    <name evidence="3" type="primary">Aste57867_410</name>
    <name evidence="2" type="ORF">As57867_000409</name>
    <name evidence="3" type="ORF">ASTE57867_410</name>
</gene>
<sequence>MGRPVAEEDTPSLHRSPIFKFFHQDNMADNAHESGYVVALKIIFYCSMALVALSILGWLIHSWVKKDDARPIAASRFTITTPPSSQIHYNQFQPPHHHHHDHRIIVIPEAVQPRS</sequence>
<keyword evidence="1" id="KW-0472">Membrane</keyword>
<reference evidence="3 4" key="1">
    <citation type="submission" date="2019-03" db="EMBL/GenBank/DDBJ databases">
        <authorList>
            <person name="Gaulin E."/>
            <person name="Dumas B."/>
        </authorList>
    </citation>
    <scope>NUCLEOTIDE SEQUENCE [LARGE SCALE GENOMIC DNA]</scope>
    <source>
        <strain evidence="3">CBS 568.67</strain>
    </source>
</reference>
<dbReference type="EMBL" id="VJMH01000019">
    <property type="protein sequence ID" value="KAF0720321.1"/>
    <property type="molecule type" value="Genomic_DNA"/>
</dbReference>
<evidence type="ECO:0000313" key="4">
    <source>
        <dbReference type="Proteomes" id="UP000332933"/>
    </source>
</evidence>
<dbReference type="EMBL" id="CAADRA010000019">
    <property type="protein sequence ID" value="VFT77635.1"/>
    <property type="molecule type" value="Genomic_DNA"/>
</dbReference>